<dbReference type="OrthoDB" id="9813965at2"/>
<name>F2NTS1_TRES6</name>
<evidence type="ECO:0000313" key="3">
    <source>
        <dbReference type="Proteomes" id="UP000006852"/>
    </source>
</evidence>
<dbReference type="InterPro" id="IPR036163">
    <property type="entry name" value="HMA_dom_sf"/>
</dbReference>
<keyword evidence="3" id="KW-1185">Reference proteome</keyword>
<reference evidence="2 3" key="1">
    <citation type="journal article" date="2011" name="Stand. Genomic Sci.">
        <title>Complete genome sequence of Treponema succinifaciens type strain (6091).</title>
        <authorList>
            <person name="Han C."/>
            <person name="Gronow S."/>
            <person name="Teshima H."/>
            <person name="Lapidus A."/>
            <person name="Nolan M."/>
            <person name="Lucas S."/>
            <person name="Hammon N."/>
            <person name="Deshpande S."/>
            <person name="Cheng J.F."/>
            <person name="Zeytun A."/>
            <person name="Tapia R."/>
            <person name="Goodwin L."/>
            <person name="Pitluck S."/>
            <person name="Liolios K."/>
            <person name="Pagani I."/>
            <person name="Ivanova N."/>
            <person name="Mavromatis K."/>
            <person name="Mikhailova N."/>
            <person name="Huntemann M."/>
            <person name="Pati A."/>
            <person name="Chen A."/>
            <person name="Palaniappan K."/>
            <person name="Land M."/>
            <person name="Hauser L."/>
            <person name="Brambilla E.M."/>
            <person name="Rohde M."/>
            <person name="Goker M."/>
            <person name="Woyke T."/>
            <person name="Bristow J."/>
            <person name="Eisen J.A."/>
            <person name="Markowitz V."/>
            <person name="Hugenholtz P."/>
            <person name="Kyrpides N.C."/>
            <person name="Klenk H.P."/>
            <person name="Detter J.C."/>
        </authorList>
    </citation>
    <scope>NUCLEOTIDE SEQUENCE [LARGE SCALE GENOMIC DNA]</scope>
    <source>
        <strain evidence="3">ATCC 33096 / DSM 2489 / 6091</strain>
    </source>
</reference>
<evidence type="ECO:0000313" key="2">
    <source>
        <dbReference type="EMBL" id="AEB15130.1"/>
    </source>
</evidence>
<dbReference type="GeneID" id="302999379"/>
<protein>
    <recommendedName>
        <fullName evidence="1">HMA domain-containing protein</fullName>
    </recommendedName>
</protein>
<dbReference type="KEGG" id="tsu:Tresu_2266"/>
<dbReference type="HOGENOM" id="CLU_138400_0_0_12"/>
<dbReference type="EMBL" id="CP002631">
    <property type="protein sequence ID" value="AEB15130.1"/>
    <property type="molecule type" value="Genomic_DNA"/>
</dbReference>
<proteinExistence type="predicted"/>
<sequence length="120" mass="13236">MINIILVLFIIVIFAFALRNSIKHFKGEGSCCGGDSGTLVEKKHLANPVVEKKTVFTAGMKCSECAKKLWNSLNKIEELSVKKVNFKNGTAVLEASRNISDEEIKSAVENTGYKFIKTIP</sequence>
<dbReference type="Proteomes" id="UP000006852">
    <property type="component" value="Chromosome"/>
</dbReference>
<dbReference type="PROSITE" id="PS50846">
    <property type="entry name" value="HMA_2"/>
    <property type="match status" value="1"/>
</dbReference>
<evidence type="ECO:0000259" key="1">
    <source>
        <dbReference type="PROSITE" id="PS50846"/>
    </source>
</evidence>
<dbReference type="RefSeq" id="WP_013702382.1">
    <property type="nucleotide sequence ID" value="NC_015385.1"/>
</dbReference>
<gene>
    <name evidence="2" type="ordered locus">Tresu_2266</name>
</gene>
<accession>F2NTS1</accession>
<dbReference type="Gene3D" id="3.30.70.100">
    <property type="match status" value="1"/>
</dbReference>
<dbReference type="GO" id="GO:0046872">
    <property type="term" value="F:metal ion binding"/>
    <property type="evidence" value="ECO:0007669"/>
    <property type="project" value="InterPro"/>
</dbReference>
<dbReference type="AlphaFoldDB" id="F2NTS1"/>
<dbReference type="CDD" id="cd00371">
    <property type="entry name" value="HMA"/>
    <property type="match status" value="1"/>
</dbReference>
<organism evidence="2 3">
    <name type="scientific">Treponema succinifaciens (strain ATCC 33096 / DSM 2489 / 6091)</name>
    <dbReference type="NCBI Taxonomy" id="869209"/>
    <lineage>
        <taxon>Bacteria</taxon>
        <taxon>Pseudomonadati</taxon>
        <taxon>Spirochaetota</taxon>
        <taxon>Spirochaetia</taxon>
        <taxon>Spirochaetales</taxon>
        <taxon>Treponemataceae</taxon>
        <taxon>Treponema</taxon>
    </lineage>
</organism>
<dbReference type="InterPro" id="IPR006121">
    <property type="entry name" value="HMA_dom"/>
</dbReference>
<dbReference type="STRING" id="869209.Tresu_2266"/>
<reference evidence="3" key="2">
    <citation type="submission" date="2011-04" db="EMBL/GenBank/DDBJ databases">
        <title>The complete genome of chromosome of Treponema succinifaciens DSM 2489.</title>
        <authorList>
            <person name="Lucas S."/>
            <person name="Copeland A."/>
            <person name="Lapidus A."/>
            <person name="Bruce D."/>
            <person name="Goodwin L."/>
            <person name="Pitluck S."/>
            <person name="Peters L."/>
            <person name="Kyrpides N."/>
            <person name="Mavromatis K."/>
            <person name="Ivanova N."/>
            <person name="Ovchinnikova G."/>
            <person name="Teshima H."/>
            <person name="Detter J.C."/>
            <person name="Tapia R."/>
            <person name="Han C."/>
            <person name="Land M."/>
            <person name="Hauser L."/>
            <person name="Markowitz V."/>
            <person name="Cheng J.-F."/>
            <person name="Hugenholtz P."/>
            <person name="Woyke T."/>
            <person name="Wu D."/>
            <person name="Gronow S."/>
            <person name="Wellnitz S."/>
            <person name="Brambilla E."/>
            <person name="Klenk H.-P."/>
            <person name="Eisen J.A."/>
        </authorList>
    </citation>
    <scope>NUCLEOTIDE SEQUENCE [LARGE SCALE GENOMIC DNA]</scope>
    <source>
        <strain evidence="3">ATCC 33096 / DSM 2489 / 6091</strain>
    </source>
</reference>
<dbReference type="SUPFAM" id="SSF55008">
    <property type="entry name" value="HMA, heavy metal-associated domain"/>
    <property type="match status" value="1"/>
</dbReference>
<dbReference type="Pfam" id="PF00403">
    <property type="entry name" value="HMA"/>
    <property type="match status" value="1"/>
</dbReference>
<feature type="domain" description="HMA" evidence="1">
    <location>
        <begin position="51"/>
        <end position="116"/>
    </location>
</feature>